<accession>A0A437AL89</accession>
<dbReference type="EMBL" id="RCSS01000348">
    <property type="protein sequence ID" value="RVD91970.1"/>
    <property type="molecule type" value="Genomic_DNA"/>
</dbReference>
<reference evidence="2 3" key="1">
    <citation type="submission" date="2018-10" db="EMBL/GenBank/DDBJ databases">
        <title>Draft genome sequence of the microsporidian Tubulinosema ratisbonensis.</title>
        <authorList>
            <person name="Polonais V."/>
            <person name="Peyretaillade E."/>
            <person name="Niehus S."/>
            <person name="Wawrzyniak I."/>
            <person name="Franchet A."/>
            <person name="Gaspin C."/>
            <person name="Reichstadt M."/>
            <person name="Belser C."/>
            <person name="Labadie K."/>
            <person name="Delbac F."/>
            <person name="Ferrandon D."/>
        </authorList>
    </citation>
    <scope>NUCLEOTIDE SEQUENCE [LARGE SCALE GENOMIC DNA]</scope>
    <source>
        <strain evidence="2 3">Franzen</strain>
    </source>
</reference>
<sequence>MFMFLPFFFKNVILSEKKPSVFYKEKVTQFEKMLNLLKEGDLVECVLFASENFDYNAEEKLEKAECKCQALFELRKEINLQIQGLLNEMAKESPLSKTEDESSHKEIRQLSDKLMKKYLKSLQISRQNQLCGKENQHTRKQSTIKFVNLSLQNDGKEKNKKEFLGVGSLKMTFNPFEKYKQFEKEKRKESEEKKRRERLPYARTHKKKEESSITFDSSDEEREERIKKLEEKRQKLLQEIKIEMAARGITEEKKYK</sequence>
<dbReference type="AlphaFoldDB" id="A0A437AL89"/>
<feature type="region of interest" description="Disordered" evidence="1">
    <location>
        <begin position="182"/>
        <end position="224"/>
    </location>
</feature>
<evidence type="ECO:0000313" key="2">
    <source>
        <dbReference type="EMBL" id="RVD91970.1"/>
    </source>
</evidence>
<gene>
    <name evidence="2" type="ORF">TUBRATIS_15370</name>
</gene>
<feature type="compositionally biased region" description="Basic and acidic residues" evidence="1">
    <location>
        <begin position="182"/>
        <end position="200"/>
    </location>
</feature>
<name>A0A437AL89_9MICR</name>
<protein>
    <submittedName>
        <fullName evidence="2">Uncharacterized protein</fullName>
    </submittedName>
</protein>
<keyword evidence="3" id="KW-1185">Reference proteome</keyword>
<evidence type="ECO:0000256" key="1">
    <source>
        <dbReference type="SAM" id="MobiDB-lite"/>
    </source>
</evidence>
<organism evidence="2 3">
    <name type="scientific">Tubulinosema ratisbonensis</name>
    <dbReference type="NCBI Taxonomy" id="291195"/>
    <lineage>
        <taxon>Eukaryota</taxon>
        <taxon>Fungi</taxon>
        <taxon>Fungi incertae sedis</taxon>
        <taxon>Microsporidia</taxon>
        <taxon>Tubulinosematoidea</taxon>
        <taxon>Tubulinosematidae</taxon>
        <taxon>Tubulinosema</taxon>
    </lineage>
</organism>
<comment type="caution">
    <text evidence="2">The sequence shown here is derived from an EMBL/GenBank/DDBJ whole genome shotgun (WGS) entry which is preliminary data.</text>
</comment>
<dbReference type="Proteomes" id="UP000282876">
    <property type="component" value="Unassembled WGS sequence"/>
</dbReference>
<proteinExistence type="predicted"/>
<evidence type="ECO:0000313" key="3">
    <source>
        <dbReference type="Proteomes" id="UP000282876"/>
    </source>
</evidence>
<dbReference type="VEuPathDB" id="MicrosporidiaDB:TUBRATIS_15370"/>